<feature type="domain" description="HTH luxR-type" evidence="4">
    <location>
        <begin position="103"/>
        <end position="168"/>
    </location>
</feature>
<dbReference type="SMART" id="SM00421">
    <property type="entry name" value="HTH_LUXR"/>
    <property type="match status" value="1"/>
</dbReference>
<dbReference type="STRING" id="1086013.SAMN05421774_107101"/>
<dbReference type="CDD" id="cd06170">
    <property type="entry name" value="LuxR_C_like"/>
    <property type="match status" value="1"/>
</dbReference>
<evidence type="ECO:0000256" key="2">
    <source>
        <dbReference type="ARBA" id="ARBA00023125"/>
    </source>
</evidence>
<dbReference type="Pfam" id="PF00196">
    <property type="entry name" value="GerE"/>
    <property type="match status" value="1"/>
</dbReference>
<dbReference type="Pfam" id="PF00989">
    <property type="entry name" value="PAS"/>
    <property type="match status" value="1"/>
</dbReference>
<dbReference type="GO" id="GO:0003677">
    <property type="term" value="F:DNA binding"/>
    <property type="evidence" value="ECO:0007669"/>
    <property type="project" value="UniProtKB-KW"/>
</dbReference>
<dbReference type="InterPro" id="IPR000792">
    <property type="entry name" value="Tscrpt_reg_LuxR_C"/>
</dbReference>
<evidence type="ECO:0000313" key="6">
    <source>
        <dbReference type="Proteomes" id="UP000186141"/>
    </source>
</evidence>
<evidence type="ECO:0000256" key="1">
    <source>
        <dbReference type="ARBA" id="ARBA00023015"/>
    </source>
</evidence>
<dbReference type="Gene3D" id="1.10.10.10">
    <property type="entry name" value="Winged helix-like DNA-binding domain superfamily/Winged helix DNA-binding domain"/>
    <property type="match status" value="1"/>
</dbReference>
<keyword evidence="2" id="KW-0238">DNA-binding</keyword>
<dbReference type="GO" id="GO:0006355">
    <property type="term" value="P:regulation of DNA-templated transcription"/>
    <property type="evidence" value="ECO:0007669"/>
    <property type="project" value="InterPro"/>
</dbReference>
<dbReference type="SUPFAM" id="SSF46894">
    <property type="entry name" value="C-terminal effector domain of the bipartite response regulators"/>
    <property type="match status" value="1"/>
</dbReference>
<accession>A0A1N7Q563</accession>
<dbReference type="SUPFAM" id="SSF55785">
    <property type="entry name" value="PYP-like sensor domain (PAS domain)"/>
    <property type="match status" value="1"/>
</dbReference>
<dbReference type="PRINTS" id="PR00038">
    <property type="entry name" value="HTHLUXR"/>
</dbReference>
<organism evidence="5 6">
    <name type="scientific">Gemmobacter megaterium</name>
    <dbReference type="NCBI Taxonomy" id="1086013"/>
    <lineage>
        <taxon>Bacteria</taxon>
        <taxon>Pseudomonadati</taxon>
        <taxon>Pseudomonadota</taxon>
        <taxon>Alphaproteobacteria</taxon>
        <taxon>Rhodobacterales</taxon>
        <taxon>Paracoccaceae</taxon>
        <taxon>Gemmobacter</taxon>
    </lineage>
</organism>
<sequence length="168" mass="19082">MALMILSNRHIQQVNAEFETLFGWPQPEIEGQSVRLLYPSSIDYEKTGSRWARRLAGQQRHEDERFMRCRSGATLWMRARGRTLTPDEPFRLTLWAFDPLPDRITGTDPLTLREREVAGYVVNGHSSKEIGIALGISPRTVEVHRSAIMRKLGVAKVAELVARLTGRG</sequence>
<evidence type="ECO:0000313" key="5">
    <source>
        <dbReference type="EMBL" id="SIT17971.1"/>
    </source>
</evidence>
<dbReference type="PROSITE" id="PS00622">
    <property type="entry name" value="HTH_LUXR_1"/>
    <property type="match status" value="1"/>
</dbReference>
<dbReference type="InterPro" id="IPR016032">
    <property type="entry name" value="Sig_transdc_resp-reg_C-effctor"/>
</dbReference>
<dbReference type="AlphaFoldDB" id="A0A1N7Q563"/>
<dbReference type="InterPro" id="IPR000014">
    <property type="entry name" value="PAS"/>
</dbReference>
<dbReference type="InterPro" id="IPR036388">
    <property type="entry name" value="WH-like_DNA-bd_sf"/>
</dbReference>
<dbReference type="PROSITE" id="PS50043">
    <property type="entry name" value="HTH_LUXR_2"/>
    <property type="match status" value="1"/>
</dbReference>
<proteinExistence type="predicted"/>
<dbReference type="CDD" id="cd00130">
    <property type="entry name" value="PAS"/>
    <property type="match status" value="1"/>
</dbReference>
<keyword evidence="3" id="KW-0804">Transcription</keyword>
<dbReference type="InterPro" id="IPR035965">
    <property type="entry name" value="PAS-like_dom_sf"/>
</dbReference>
<name>A0A1N7Q563_9RHOB</name>
<dbReference type="RefSeq" id="WP_200799302.1">
    <property type="nucleotide sequence ID" value="NZ_BMEH01000007.1"/>
</dbReference>
<dbReference type="PANTHER" id="PTHR44688">
    <property type="entry name" value="DNA-BINDING TRANSCRIPTIONAL ACTIVATOR DEVR_DOSR"/>
    <property type="match status" value="1"/>
</dbReference>
<dbReference type="InterPro" id="IPR013767">
    <property type="entry name" value="PAS_fold"/>
</dbReference>
<dbReference type="EMBL" id="FTOT01000007">
    <property type="protein sequence ID" value="SIT17971.1"/>
    <property type="molecule type" value="Genomic_DNA"/>
</dbReference>
<dbReference type="NCBIfam" id="TIGR00229">
    <property type="entry name" value="sensory_box"/>
    <property type="match status" value="1"/>
</dbReference>
<keyword evidence="1" id="KW-0805">Transcription regulation</keyword>
<reference evidence="5 6" key="1">
    <citation type="submission" date="2017-01" db="EMBL/GenBank/DDBJ databases">
        <authorList>
            <person name="Mah S.A."/>
            <person name="Swanson W.J."/>
            <person name="Moy G.W."/>
            <person name="Vacquier V.D."/>
        </authorList>
    </citation>
    <scope>NUCLEOTIDE SEQUENCE [LARGE SCALE GENOMIC DNA]</scope>
    <source>
        <strain evidence="5 6">DSM 26375</strain>
    </source>
</reference>
<dbReference type="PANTHER" id="PTHR44688:SF16">
    <property type="entry name" value="DNA-BINDING TRANSCRIPTIONAL ACTIVATOR DEVR_DOSR"/>
    <property type="match status" value="1"/>
</dbReference>
<evidence type="ECO:0000259" key="4">
    <source>
        <dbReference type="PROSITE" id="PS50043"/>
    </source>
</evidence>
<dbReference type="Gene3D" id="3.30.450.20">
    <property type="entry name" value="PAS domain"/>
    <property type="match status" value="1"/>
</dbReference>
<protein>
    <submittedName>
        <fullName evidence="5">PAS domain S-box-containing protein</fullName>
    </submittedName>
</protein>
<gene>
    <name evidence="5" type="ORF">SAMN05421774_107101</name>
</gene>
<keyword evidence="6" id="KW-1185">Reference proteome</keyword>
<evidence type="ECO:0000256" key="3">
    <source>
        <dbReference type="ARBA" id="ARBA00023163"/>
    </source>
</evidence>
<dbReference type="Proteomes" id="UP000186141">
    <property type="component" value="Unassembled WGS sequence"/>
</dbReference>